<protein>
    <recommendedName>
        <fullName evidence="9">DNA polymerase III beta sliding clamp C-terminal domain-containing protein</fullName>
    </recommendedName>
</protein>
<accession>A0A0F9D5K1</accession>
<comment type="caution">
    <text evidence="10">The sequence shown here is derived from an EMBL/GenBank/DDBJ whole genome shotgun (WGS) entry which is preliminary data.</text>
</comment>
<evidence type="ECO:0000256" key="1">
    <source>
        <dbReference type="ARBA" id="ARBA00004496"/>
    </source>
</evidence>
<sequence length="59" mass="6351">PVSFEGEPLEIAFNPVFLVDALKVVQGEHVTMEFGAATKPAVLKEGGDFTYVVMPVDLT</sequence>
<evidence type="ECO:0000313" key="10">
    <source>
        <dbReference type="EMBL" id="KKL57023.1"/>
    </source>
</evidence>
<dbReference type="GO" id="GO:0006271">
    <property type="term" value="P:DNA strand elongation involved in DNA replication"/>
    <property type="evidence" value="ECO:0007669"/>
    <property type="project" value="TreeGrafter"/>
</dbReference>
<dbReference type="PANTHER" id="PTHR30478:SF0">
    <property type="entry name" value="BETA SLIDING CLAMP"/>
    <property type="match status" value="1"/>
</dbReference>
<evidence type="ECO:0000256" key="2">
    <source>
        <dbReference type="ARBA" id="ARBA00010752"/>
    </source>
</evidence>
<dbReference type="GO" id="GO:0009360">
    <property type="term" value="C:DNA polymerase III complex"/>
    <property type="evidence" value="ECO:0007669"/>
    <property type="project" value="InterPro"/>
</dbReference>
<keyword evidence="3" id="KW-0963">Cytoplasm</keyword>
<dbReference type="GO" id="GO:0003887">
    <property type="term" value="F:DNA-directed DNA polymerase activity"/>
    <property type="evidence" value="ECO:0007669"/>
    <property type="project" value="UniProtKB-KW"/>
</dbReference>
<dbReference type="PANTHER" id="PTHR30478">
    <property type="entry name" value="DNA POLYMERASE III SUBUNIT BETA"/>
    <property type="match status" value="1"/>
</dbReference>
<feature type="non-terminal residue" evidence="10">
    <location>
        <position position="1"/>
    </location>
</feature>
<evidence type="ECO:0000256" key="8">
    <source>
        <dbReference type="ARBA" id="ARBA00023125"/>
    </source>
</evidence>
<dbReference type="InterPro" id="IPR046938">
    <property type="entry name" value="DNA_clamp_sf"/>
</dbReference>
<dbReference type="GO" id="GO:0003677">
    <property type="term" value="F:DNA binding"/>
    <property type="evidence" value="ECO:0007669"/>
    <property type="project" value="UniProtKB-KW"/>
</dbReference>
<dbReference type="Gene3D" id="3.10.150.10">
    <property type="entry name" value="DNA Polymerase III, subunit A, domain 2"/>
    <property type="match status" value="1"/>
</dbReference>
<keyword evidence="4" id="KW-0808">Transferase</keyword>
<gene>
    <name evidence="10" type="ORF">LCGC14_2239590</name>
</gene>
<evidence type="ECO:0000256" key="4">
    <source>
        <dbReference type="ARBA" id="ARBA00022679"/>
    </source>
</evidence>
<organism evidence="10">
    <name type="scientific">marine sediment metagenome</name>
    <dbReference type="NCBI Taxonomy" id="412755"/>
    <lineage>
        <taxon>unclassified sequences</taxon>
        <taxon>metagenomes</taxon>
        <taxon>ecological metagenomes</taxon>
    </lineage>
</organism>
<feature type="domain" description="DNA polymerase III beta sliding clamp C-terminal" evidence="9">
    <location>
        <begin position="2"/>
        <end position="56"/>
    </location>
</feature>
<name>A0A0F9D5K1_9ZZZZ</name>
<reference evidence="10" key="1">
    <citation type="journal article" date="2015" name="Nature">
        <title>Complex archaea that bridge the gap between prokaryotes and eukaryotes.</title>
        <authorList>
            <person name="Spang A."/>
            <person name="Saw J.H."/>
            <person name="Jorgensen S.L."/>
            <person name="Zaremba-Niedzwiedzka K."/>
            <person name="Martijn J."/>
            <person name="Lind A.E."/>
            <person name="van Eijk R."/>
            <person name="Schleper C."/>
            <person name="Guy L."/>
            <person name="Ettema T.J."/>
        </authorList>
    </citation>
    <scope>NUCLEOTIDE SEQUENCE</scope>
</reference>
<evidence type="ECO:0000259" key="9">
    <source>
        <dbReference type="Pfam" id="PF02768"/>
    </source>
</evidence>
<keyword evidence="6" id="KW-0235">DNA replication</keyword>
<comment type="similarity">
    <text evidence="2">Belongs to the beta sliding clamp family.</text>
</comment>
<evidence type="ECO:0000256" key="5">
    <source>
        <dbReference type="ARBA" id="ARBA00022695"/>
    </source>
</evidence>
<evidence type="ECO:0000256" key="7">
    <source>
        <dbReference type="ARBA" id="ARBA00022932"/>
    </source>
</evidence>
<dbReference type="AlphaFoldDB" id="A0A0F9D5K1"/>
<proteinExistence type="inferred from homology"/>
<dbReference type="Pfam" id="PF02768">
    <property type="entry name" value="DNA_pol3_beta_3"/>
    <property type="match status" value="1"/>
</dbReference>
<evidence type="ECO:0000256" key="3">
    <source>
        <dbReference type="ARBA" id="ARBA00022490"/>
    </source>
</evidence>
<dbReference type="EMBL" id="LAZR01030302">
    <property type="protein sequence ID" value="KKL57023.1"/>
    <property type="molecule type" value="Genomic_DNA"/>
</dbReference>
<dbReference type="GO" id="GO:0005737">
    <property type="term" value="C:cytoplasm"/>
    <property type="evidence" value="ECO:0007669"/>
    <property type="project" value="UniProtKB-SubCell"/>
</dbReference>
<keyword evidence="7" id="KW-0239">DNA-directed DNA polymerase</keyword>
<dbReference type="GO" id="GO:0008408">
    <property type="term" value="F:3'-5' exonuclease activity"/>
    <property type="evidence" value="ECO:0007669"/>
    <property type="project" value="InterPro"/>
</dbReference>
<keyword evidence="8" id="KW-0238">DNA-binding</keyword>
<dbReference type="SUPFAM" id="SSF55979">
    <property type="entry name" value="DNA clamp"/>
    <property type="match status" value="1"/>
</dbReference>
<keyword evidence="5" id="KW-0548">Nucleotidyltransferase</keyword>
<dbReference type="InterPro" id="IPR022635">
    <property type="entry name" value="DNA_polIII_beta_C"/>
</dbReference>
<dbReference type="InterPro" id="IPR001001">
    <property type="entry name" value="DNA_polIII_beta"/>
</dbReference>
<evidence type="ECO:0000256" key="6">
    <source>
        <dbReference type="ARBA" id="ARBA00022705"/>
    </source>
</evidence>
<comment type="subcellular location">
    <subcellularLocation>
        <location evidence="1">Cytoplasm</location>
    </subcellularLocation>
</comment>